<organism evidence="2 3">
    <name type="scientific">Komagataella pastoris</name>
    <name type="common">Yeast</name>
    <name type="synonym">Pichia pastoris</name>
    <dbReference type="NCBI Taxonomy" id="4922"/>
    <lineage>
        <taxon>Eukaryota</taxon>
        <taxon>Fungi</taxon>
        <taxon>Dikarya</taxon>
        <taxon>Ascomycota</taxon>
        <taxon>Saccharomycotina</taxon>
        <taxon>Pichiomycetes</taxon>
        <taxon>Pichiales</taxon>
        <taxon>Pichiaceae</taxon>
        <taxon>Komagataella</taxon>
    </lineage>
</organism>
<feature type="region of interest" description="Disordered" evidence="1">
    <location>
        <begin position="413"/>
        <end position="448"/>
    </location>
</feature>
<evidence type="ECO:0000313" key="3">
    <source>
        <dbReference type="Proteomes" id="UP000094565"/>
    </source>
</evidence>
<protein>
    <submittedName>
        <fullName evidence="2">BA75_04228T0</fullName>
    </submittedName>
</protein>
<dbReference type="AlphaFoldDB" id="A0A1B2JEL2"/>
<dbReference type="InterPro" id="IPR028364">
    <property type="entry name" value="Ribosomal_uL1/biogenesis"/>
</dbReference>
<dbReference type="Pfam" id="PF00687">
    <property type="entry name" value="Ribosomal_L1"/>
    <property type="match status" value="1"/>
</dbReference>
<feature type="compositionally biased region" description="Basic and acidic residues" evidence="1">
    <location>
        <begin position="86"/>
        <end position="105"/>
    </location>
</feature>
<reference evidence="2 3" key="1">
    <citation type="submission" date="2016-02" db="EMBL/GenBank/DDBJ databases">
        <title>Comparative genomic and transcriptomic foundation for Pichia pastoris.</title>
        <authorList>
            <person name="Love K.R."/>
            <person name="Shah K.A."/>
            <person name="Whittaker C.A."/>
            <person name="Wu J."/>
            <person name="Bartlett M.C."/>
            <person name="Ma D."/>
            <person name="Leeson R.L."/>
            <person name="Priest M."/>
            <person name="Young S.K."/>
            <person name="Love J.C."/>
        </authorList>
    </citation>
    <scope>NUCLEOTIDE SEQUENCE [LARGE SCALE GENOMIC DNA]</scope>
    <source>
        <strain evidence="2 3">ATCC 28485</strain>
    </source>
</reference>
<dbReference type="InterPro" id="IPR023674">
    <property type="entry name" value="Ribosomal_uL1-like"/>
</dbReference>
<feature type="compositionally biased region" description="Polar residues" evidence="1">
    <location>
        <begin position="28"/>
        <end position="38"/>
    </location>
</feature>
<feature type="compositionally biased region" description="Polar residues" evidence="1">
    <location>
        <begin position="47"/>
        <end position="58"/>
    </location>
</feature>
<dbReference type="OrthoDB" id="10251727at2759"/>
<keyword evidence="3" id="KW-1185">Reference proteome</keyword>
<dbReference type="Proteomes" id="UP000094565">
    <property type="component" value="Chromosome 3"/>
</dbReference>
<sequence>MDPTSMFSENEKKKKKYGKKKNSELLKTRNTALFTSINMPPRKRITRSSAKSTSSPVDTPSKASPAKKGSKKSAGVKKNGVSTEKTSVEQDSPKDVSPDTVKDSAEGQNEFIKPAVISKAVNELLAFLKKQDEEKSTKKSSLFDEDAVPFTLKFTSVKYFTNKVNLKPKLISLPHPLHRAEEEFKFCVFVNDKLIGEEELSQIENDEYLTKYVGRIVRGEELKGEFRPYDAREQLRESYDCFVSDDALVTTLPKLLGKTFYDSSVTHLPVPIKLRVFKGKDFSLEVLKESLEKVRTSTYYRVPLGTELEIRIGDSKMDASDLVDNITTVVNKVLNQEHTIIDVDLKSYDKSSIVLPIYTSDNFYTEDDVAEVELPPIRPADVISKEDPLAAFKDALVEIAVDEDEAKKLISEVLLDSEKPKKRTHRHNHTDAQEPVSEGLSNKKRKEE</sequence>
<evidence type="ECO:0000313" key="2">
    <source>
        <dbReference type="EMBL" id="ANZ76432.1"/>
    </source>
</evidence>
<evidence type="ECO:0000256" key="1">
    <source>
        <dbReference type="SAM" id="MobiDB-lite"/>
    </source>
</evidence>
<gene>
    <name evidence="2" type="primary">CIC1</name>
    <name evidence="2" type="ORF">ATY40_BA7504228</name>
</gene>
<feature type="region of interest" description="Disordered" evidence="1">
    <location>
        <begin position="1"/>
        <end position="107"/>
    </location>
</feature>
<name>A0A1B2JEL2_PICPA</name>
<dbReference type="EMBL" id="CP014586">
    <property type="protein sequence ID" value="ANZ76432.1"/>
    <property type="molecule type" value="Genomic_DNA"/>
</dbReference>
<proteinExistence type="predicted"/>
<dbReference type="SUPFAM" id="SSF56808">
    <property type="entry name" value="Ribosomal protein L1"/>
    <property type="match status" value="1"/>
</dbReference>
<accession>A0A1B2JEL2</accession>